<dbReference type="InterPro" id="IPR016024">
    <property type="entry name" value="ARM-type_fold"/>
</dbReference>
<dbReference type="FunCoup" id="A0A7R8Z079">
    <property type="interactions" value="883"/>
</dbReference>
<dbReference type="PIRSF" id="PIRSF017127">
    <property type="entry name" value="Condensin_D2"/>
    <property type="match status" value="1"/>
</dbReference>
<dbReference type="InterPro" id="IPR011989">
    <property type="entry name" value="ARM-like"/>
</dbReference>
<evidence type="ECO:0000256" key="2">
    <source>
        <dbReference type="ARBA" id="ARBA00004286"/>
    </source>
</evidence>
<comment type="similarity">
    <text evidence="3 10">Belongs to the CND1 (condensin subunit 1) family.</text>
</comment>
<evidence type="ECO:0000256" key="11">
    <source>
        <dbReference type="SAM" id="Coils"/>
    </source>
</evidence>
<evidence type="ECO:0000256" key="10">
    <source>
        <dbReference type="PIRNR" id="PIRNR017127"/>
    </source>
</evidence>
<feature type="coiled-coil region" evidence="11">
    <location>
        <begin position="432"/>
        <end position="462"/>
    </location>
</feature>
<feature type="compositionally biased region" description="Polar residues" evidence="12">
    <location>
        <begin position="1284"/>
        <end position="1296"/>
    </location>
</feature>
<evidence type="ECO:0000259" key="14">
    <source>
        <dbReference type="Pfam" id="PF12922"/>
    </source>
</evidence>
<keyword evidence="11" id="KW-0175">Coiled coil</keyword>
<feature type="compositionally biased region" description="Basic and acidic residues" evidence="12">
    <location>
        <begin position="1331"/>
        <end position="1341"/>
    </location>
</feature>
<dbReference type="InterPro" id="IPR024324">
    <property type="entry name" value="Condensin_cplx_su1_N"/>
</dbReference>
<organism evidence="15 16">
    <name type="scientific">Hermetia illucens</name>
    <name type="common">Black soldier fly</name>
    <dbReference type="NCBI Taxonomy" id="343691"/>
    <lineage>
        <taxon>Eukaryota</taxon>
        <taxon>Metazoa</taxon>
        <taxon>Ecdysozoa</taxon>
        <taxon>Arthropoda</taxon>
        <taxon>Hexapoda</taxon>
        <taxon>Insecta</taxon>
        <taxon>Pterygota</taxon>
        <taxon>Neoptera</taxon>
        <taxon>Endopterygota</taxon>
        <taxon>Diptera</taxon>
        <taxon>Brachycera</taxon>
        <taxon>Stratiomyomorpha</taxon>
        <taxon>Stratiomyidae</taxon>
        <taxon>Hermetiinae</taxon>
        <taxon>Hermetia</taxon>
    </lineage>
</organism>
<evidence type="ECO:0000256" key="7">
    <source>
        <dbReference type="ARBA" id="ARBA00023067"/>
    </source>
</evidence>
<evidence type="ECO:0000256" key="9">
    <source>
        <dbReference type="ARBA" id="ARBA00023306"/>
    </source>
</evidence>
<dbReference type="GO" id="GO:0000779">
    <property type="term" value="C:condensed chromosome, centromeric region"/>
    <property type="evidence" value="ECO:0007669"/>
    <property type="project" value="TreeGrafter"/>
</dbReference>
<dbReference type="PANTHER" id="PTHR14222:SF2">
    <property type="entry name" value="CONDENSIN COMPLEX SUBUNIT 1"/>
    <property type="match status" value="1"/>
</dbReference>
<evidence type="ECO:0000256" key="4">
    <source>
        <dbReference type="ARBA" id="ARBA00022454"/>
    </source>
</evidence>
<feature type="domain" description="Condensin complex subunit 1 C-terminal" evidence="13">
    <location>
        <begin position="1050"/>
        <end position="1209"/>
    </location>
</feature>
<keyword evidence="6 10" id="KW-0498">Mitosis</keyword>
<dbReference type="GO" id="GO:0010032">
    <property type="term" value="P:meiotic chromosome condensation"/>
    <property type="evidence" value="ECO:0007669"/>
    <property type="project" value="TreeGrafter"/>
</dbReference>
<protein>
    <recommendedName>
        <fullName evidence="10">Condensin complex subunit 1</fullName>
    </recommendedName>
</protein>
<dbReference type="GO" id="GO:0042393">
    <property type="term" value="F:histone binding"/>
    <property type="evidence" value="ECO:0007669"/>
    <property type="project" value="TreeGrafter"/>
</dbReference>
<keyword evidence="7 10" id="KW-0226">DNA condensation</keyword>
<feature type="domain" description="Condensin complex subunit 1 N-terminal" evidence="14">
    <location>
        <begin position="73"/>
        <end position="232"/>
    </location>
</feature>
<comment type="function">
    <text evidence="10">Regulatory subunit of the condensin complex, a complex required for conversion of interphase chromatin into mitotic-like condense chromosomes. The condensin complex probably introduces positive supercoils into relaxed DNA in the presence of type I topoisomerases and converts nicked DNA into positive knotted forms in the presence of type II topoisomerases.</text>
</comment>
<name>A0A7R8Z079_HERIL</name>
<dbReference type="GO" id="GO:0051301">
    <property type="term" value="P:cell division"/>
    <property type="evidence" value="ECO:0007669"/>
    <property type="project" value="UniProtKB-KW"/>
</dbReference>
<evidence type="ECO:0000256" key="5">
    <source>
        <dbReference type="ARBA" id="ARBA00022618"/>
    </source>
</evidence>
<evidence type="ECO:0000256" key="3">
    <source>
        <dbReference type="ARBA" id="ARBA00009606"/>
    </source>
</evidence>
<dbReference type="OrthoDB" id="436262at2759"/>
<feature type="region of interest" description="Disordered" evidence="12">
    <location>
        <begin position="1275"/>
        <end position="1377"/>
    </location>
</feature>
<dbReference type="InterPro" id="IPR026971">
    <property type="entry name" value="CND1/NCAPD3"/>
</dbReference>
<accession>A0A7R8Z079</accession>
<gene>
    <name evidence="15" type="ORF">HERILL_LOCUS13689</name>
</gene>
<proteinExistence type="inferred from homology"/>
<comment type="subcellular location">
    <subcellularLocation>
        <location evidence="2">Chromosome</location>
    </subcellularLocation>
    <subcellularLocation>
        <location evidence="1">Nucleus</location>
    </subcellularLocation>
</comment>
<dbReference type="EMBL" id="LR899013">
    <property type="protein sequence ID" value="CAD7091266.1"/>
    <property type="molecule type" value="Genomic_DNA"/>
</dbReference>
<keyword evidence="4" id="KW-0158">Chromosome</keyword>
<dbReference type="InterPro" id="IPR007673">
    <property type="entry name" value="Condensin_cplx_su1"/>
</dbReference>
<dbReference type="GO" id="GO:0007076">
    <property type="term" value="P:mitotic chromosome condensation"/>
    <property type="evidence" value="ECO:0007669"/>
    <property type="project" value="InterPro"/>
</dbReference>
<evidence type="ECO:0000256" key="6">
    <source>
        <dbReference type="ARBA" id="ARBA00022776"/>
    </source>
</evidence>
<evidence type="ECO:0000256" key="12">
    <source>
        <dbReference type="SAM" id="MobiDB-lite"/>
    </source>
</evidence>
<keyword evidence="9 10" id="KW-0131">Cell cycle</keyword>
<evidence type="ECO:0000313" key="15">
    <source>
        <dbReference type="EMBL" id="CAD7091266.1"/>
    </source>
</evidence>
<dbReference type="PANTHER" id="PTHR14222">
    <property type="entry name" value="CONDENSIN"/>
    <property type="match status" value="1"/>
</dbReference>
<feature type="compositionally biased region" description="Basic residues" evidence="12">
    <location>
        <begin position="1300"/>
        <end position="1315"/>
    </location>
</feature>
<feature type="compositionally biased region" description="Basic residues" evidence="12">
    <location>
        <begin position="1368"/>
        <end position="1377"/>
    </location>
</feature>
<sequence length="1377" mass="158263">MNFQFVIPYKNSDLLNSEGDSYFVKRVYDTSEIPEKLVECKAAVLQGDAQYIFDHFDTYFSIVENYKEVSPINLQRSYDLLFVTVDKVGKKISAALKSTEFINDNDRNALLNMTKMSMYLMIETVKCIDQVKQQAQIDSGQTKKGKKRTDEFDTQDWDQKRFKFLVQLYNIMQLPLERLWNPPVAEENFVNMLCDIAYRTLEHPSVKERNVGDTVFQILGTSIKKYNHAMSFPVRMLQTLRTSEIALTPAARGIYLLYEEFGLSSVFGVLIKDIVDTLSVDSADTQISRYFSTFLSELAVSAPKLMIPHLSTLGEELLNLESHVLRNCVLQIMGDVIICELTSEELSEDMKEIRDEFLEDLLSHMNDISAHVRAKVLQIWNHMKEENAVPLAFQHKVLRCAVERLDDKTAIARKAAVNLIKTFLERNPFAAKLTLAELIKRYEEETEKLQKLHEVMIEKQKKAAELDLHWQEQVTPELQPIVEEFVGQSTQEHINTEETCEDMVPRITAFLTEKKYKEAVVLAKRADFVAGNSELRLSLKYEEQCAYFMVLLKSYLFISNGCSDDNEEYVTQQNTVKFLEDSIEFSKIITKAVPKIQNMLMSKTNTDVFEAADFFTTAYLFGIKGTECGMRHLLYLVWSGDKEKRDAVSNAYKKVLFSTDQQGRAHSVKVVKNLCALLSDLSYGHYAALEVLIKEWVECDNIDLQIIQVLFEHFTMKVETNENESRQALQLLIMASAAKSSIATANISVIESIGFEQRALKDPRIYTGCISFLLNSVPVDVKSKFYKRYEESNPLVQKVITLFKKFFFHPKVSDFDNIAMRTVEFLYQLCQAPDVLCQNLLQDLHLTMKTFLKNVQSLQESQVSASQIPNTQEPKVKLPIFLLSRFLFLVGYATMKEMIFLDIDIYNNMKFRQDLKEEKHNLKKKTQNKRKTMNLDMSASETLKRLSGTAAEPQQEPDEELVGATAEDSIAELINHICEDELLYSESGLLPKIFPVVIEICKYPTKYRDEVLQQAACLTLIRFMTVSSKLCESNMPFLMNILNLTTNIKIKCNIVVGLSDLTFRFPNVLGPWTGHFYSTLHETNDELRLSAVKMLSHLILHEMIRVRGQIADLAMCIVDSNDEIKNITQQFFKEIASKSNILYNVLPDIISKLSDSNLSLEEEKYHIIMRYILGLIQKDRQVESLVEKLCLRFRVTTEERQWRDIAFCLALLNYNEKTIKKLIDNVQHFKDKVQIEEVYQSFKTIISNTSKLAKPELKAVVTEFESRLNECLNIKDDVAGGQPGSENSEQPTRPTASKQKQSRGKKSQPRKKKNSKTSSSESESSSEDEDFQRKPRGRETANRSARNKKVTRIVDSESSEEDEVPVPKRGRKDKRRV</sequence>
<dbReference type="InterPro" id="IPR032682">
    <property type="entry name" value="Cnd1_C"/>
</dbReference>
<dbReference type="GO" id="GO:0005634">
    <property type="term" value="C:nucleus"/>
    <property type="evidence" value="ECO:0007669"/>
    <property type="project" value="UniProtKB-SubCell"/>
</dbReference>
<keyword evidence="16" id="KW-1185">Reference proteome</keyword>
<dbReference type="Pfam" id="PF12922">
    <property type="entry name" value="Cnd1_N"/>
    <property type="match status" value="1"/>
</dbReference>
<dbReference type="OMA" id="CPLEKLW"/>
<evidence type="ECO:0000259" key="13">
    <source>
        <dbReference type="Pfam" id="PF12717"/>
    </source>
</evidence>
<evidence type="ECO:0000313" key="16">
    <source>
        <dbReference type="Proteomes" id="UP000594454"/>
    </source>
</evidence>
<reference evidence="15 16" key="1">
    <citation type="submission" date="2020-11" db="EMBL/GenBank/DDBJ databases">
        <authorList>
            <person name="Wallbank WR R."/>
            <person name="Pardo Diaz C."/>
            <person name="Kozak K."/>
            <person name="Martin S."/>
            <person name="Jiggins C."/>
            <person name="Moest M."/>
            <person name="Warren A I."/>
            <person name="Generalovic N T."/>
            <person name="Byers J.R.P. K."/>
            <person name="Montejo-Kovacevich G."/>
            <person name="Yen C E."/>
        </authorList>
    </citation>
    <scope>NUCLEOTIDE SEQUENCE [LARGE SCALE GENOMIC DNA]</scope>
</reference>
<evidence type="ECO:0000256" key="1">
    <source>
        <dbReference type="ARBA" id="ARBA00004123"/>
    </source>
</evidence>
<dbReference type="Pfam" id="PF12717">
    <property type="entry name" value="Cnd1"/>
    <property type="match status" value="1"/>
</dbReference>
<dbReference type="GO" id="GO:0000796">
    <property type="term" value="C:condensin complex"/>
    <property type="evidence" value="ECO:0007669"/>
    <property type="project" value="TreeGrafter"/>
</dbReference>
<dbReference type="Proteomes" id="UP000594454">
    <property type="component" value="Chromosome 5"/>
</dbReference>
<dbReference type="Gene3D" id="1.25.10.10">
    <property type="entry name" value="Leucine-rich Repeat Variant"/>
    <property type="match status" value="1"/>
</dbReference>
<evidence type="ECO:0000256" key="8">
    <source>
        <dbReference type="ARBA" id="ARBA00023242"/>
    </source>
</evidence>
<keyword evidence="8" id="KW-0539">Nucleus</keyword>
<dbReference type="SUPFAM" id="SSF48371">
    <property type="entry name" value="ARM repeat"/>
    <property type="match status" value="1"/>
</dbReference>
<keyword evidence="5 10" id="KW-0132">Cell division</keyword>
<dbReference type="InParanoid" id="A0A7R8Z079"/>